<dbReference type="GO" id="GO:0015074">
    <property type="term" value="P:DNA integration"/>
    <property type="evidence" value="ECO:0007669"/>
    <property type="project" value="InterPro"/>
</dbReference>
<proteinExistence type="predicted"/>
<protein>
    <recommendedName>
        <fullName evidence="2">Integrase catalytic domain-containing protein</fullName>
    </recommendedName>
</protein>
<dbReference type="InterPro" id="IPR012337">
    <property type="entry name" value="RNaseH-like_sf"/>
</dbReference>
<gene>
    <name evidence="3" type="ORF">TCM_011547</name>
</gene>
<dbReference type="Proteomes" id="UP000026915">
    <property type="component" value="Chromosome 2"/>
</dbReference>
<dbReference type="HOGENOM" id="CLU_000384_6_0_1"/>
<dbReference type="Gramene" id="EOY01712">
    <property type="protein sequence ID" value="EOY01712"/>
    <property type="gene ID" value="TCM_011547"/>
</dbReference>
<dbReference type="Pfam" id="PF00665">
    <property type="entry name" value="rve"/>
    <property type="match status" value="1"/>
</dbReference>
<keyword evidence="1" id="KW-1133">Transmembrane helix</keyword>
<dbReference type="GO" id="GO:0003676">
    <property type="term" value="F:nucleic acid binding"/>
    <property type="evidence" value="ECO:0007669"/>
    <property type="project" value="InterPro"/>
</dbReference>
<keyword evidence="4" id="KW-1185">Reference proteome</keyword>
<feature type="domain" description="Integrase catalytic" evidence="2">
    <location>
        <begin position="152"/>
        <end position="323"/>
    </location>
</feature>
<dbReference type="eggNOG" id="KOG0017">
    <property type="taxonomic scope" value="Eukaryota"/>
</dbReference>
<evidence type="ECO:0000313" key="4">
    <source>
        <dbReference type="Proteomes" id="UP000026915"/>
    </source>
</evidence>
<reference evidence="3 4" key="1">
    <citation type="journal article" date="2013" name="Genome Biol.">
        <title>The genome sequence of the most widely cultivated cacao type and its use to identify candidate genes regulating pod color.</title>
        <authorList>
            <person name="Motamayor J.C."/>
            <person name="Mockaitis K."/>
            <person name="Schmutz J."/>
            <person name="Haiminen N."/>
            <person name="Iii D.L."/>
            <person name="Cornejo O."/>
            <person name="Findley S.D."/>
            <person name="Zheng P."/>
            <person name="Utro F."/>
            <person name="Royaert S."/>
            <person name="Saski C."/>
            <person name="Jenkins J."/>
            <person name="Podicheti R."/>
            <person name="Zhao M."/>
            <person name="Scheffler B.E."/>
            <person name="Stack J.C."/>
            <person name="Feltus F.A."/>
            <person name="Mustiga G.M."/>
            <person name="Amores F."/>
            <person name="Phillips W."/>
            <person name="Marelli J.P."/>
            <person name="May G.D."/>
            <person name="Shapiro H."/>
            <person name="Ma J."/>
            <person name="Bustamante C.D."/>
            <person name="Schnell R.J."/>
            <person name="Main D."/>
            <person name="Gilbert D."/>
            <person name="Parida L."/>
            <person name="Kuhn D.N."/>
        </authorList>
    </citation>
    <scope>NUCLEOTIDE SEQUENCE [LARGE SCALE GENOMIC DNA]</scope>
    <source>
        <strain evidence="4">cv. Matina 1-6</strain>
    </source>
</reference>
<keyword evidence="1" id="KW-0472">Membrane</keyword>
<organism evidence="3 4">
    <name type="scientific">Theobroma cacao</name>
    <name type="common">Cacao</name>
    <name type="synonym">Cocoa</name>
    <dbReference type="NCBI Taxonomy" id="3641"/>
    <lineage>
        <taxon>Eukaryota</taxon>
        <taxon>Viridiplantae</taxon>
        <taxon>Streptophyta</taxon>
        <taxon>Embryophyta</taxon>
        <taxon>Tracheophyta</taxon>
        <taxon>Spermatophyta</taxon>
        <taxon>Magnoliopsida</taxon>
        <taxon>eudicotyledons</taxon>
        <taxon>Gunneridae</taxon>
        <taxon>Pentapetalae</taxon>
        <taxon>rosids</taxon>
        <taxon>malvids</taxon>
        <taxon>Malvales</taxon>
        <taxon>Malvaceae</taxon>
        <taxon>Byttnerioideae</taxon>
        <taxon>Theobroma</taxon>
    </lineage>
</organism>
<sequence length="390" mass="44778">MLYNFKRLALYVLNHQMYKSVILWEVPVIGVGLILIFSKMEFYQLTFKMQDNSREELNVFFLKGNDLFRLSFAGTSLKCVSPADVNPLLAEVHVSSSGEHEDGRKLYQKLLDLGYYWPTMETVAVNYARKCYPCQIYGNDIHAPAVQLHSIITPWPFHTWAFDLIGPINPSSKGYTWILAATECFTKWVEAISLKNATGPAVANFIKESIICKFGIPRRILSDNSTPFINVNVRELLALYDVDYVKSTPYYPKGNGQAEATNKTLLKVLSRMVHEEPKMWHDALPVALWAYRTFKCEPTKVTPFSLVYGTEAMLPAEILVPSARLALDAELDNDNLRMLELEALEERRDRAKKNLLVYQRRLSRAYGKLVKRRNFEEGDLVLRAAEHIRR</sequence>
<dbReference type="OMA" id="NDSERNW"/>
<dbReference type="PANTHER" id="PTHR48475">
    <property type="entry name" value="RIBONUCLEASE H"/>
    <property type="match status" value="1"/>
</dbReference>
<accession>A0A061EBG2</accession>
<dbReference type="Pfam" id="PF17921">
    <property type="entry name" value="Integrase_H2C2"/>
    <property type="match status" value="1"/>
</dbReference>
<dbReference type="AlphaFoldDB" id="A0A061EBG2"/>
<evidence type="ECO:0000313" key="3">
    <source>
        <dbReference type="EMBL" id="EOY01712.1"/>
    </source>
</evidence>
<dbReference type="PANTHER" id="PTHR48475:SF1">
    <property type="entry name" value="RNASE H TYPE-1 DOMAIN-CONTAINING PROTEIN"/>
    <property type="match status" value="1"/>
</dbReference>
<dbReference type="Gene3D" id="1.10.340.70">
    <property type="match status" value="1"/>
</dbReference>
<name>A0A061EBG2_THECC</name>
<dbReference type="InterPro" id="IPR036397">
    <property type="entry name" value="RNaseH_sf"/>
</dbReference>
<dbReference type="InterPro" id="IPR041588">
    <property type="entry name" value="Integrase_H2C2"/>
</dbReference>
<dbReference type="EMBL" id="CM001880">
    <property type="protein sequence ID" value="EOY01712.1"/>
    <property type="molecule type" value="Genomic_DNA"/>
</dbReference>
<dbReference type="Gene3D" id="3.30.420.10">
    <property type="entry name" value="Ribonuclease H-like superfamily/Ribonuclease H"/>
    <property type="match status" value="1"/>
</dbReference>
<dbReference type="InParanoid" id="A0A061EBG2"/>
<feature type="transmembrane region" description="Helical" evidence="1">
    <location>
        <begin position="21"/>
        <end position="40"/>
    </location>
</feature>
<keyword evidence="1" id="KW-0812">Transmembrane</keyword>
<dbReference type="InterPro" id="IPR001584">
    <property type="entry name" value="Integrase_cat-core"/>
</dbReference>
<dbReference type="PROSITE" id="PS50994">
    <property type="entry name" value="INTEGRASE"/>
    <property type="match status" value="1"/>
</dbReference>
<dbReference type="SUPFAM" id="SSF53098">
    <property type="entry name" value="Ribonuclease H-like"/>
    <property type="match status" value="1"/>
</dbReference>
<evidence type="ECO:0000259" key="2">
    <source>
        <dbReference type="PROSITE" id="PS50994"/>
    </source>
</evidence>
<evidence type="ECO:0000256" key="1">
    <source>
        <dbReference type="SAM" id="Phobius"/>
    </source>
</evidence>